<feature type="chain" id="PRO_5047207934" evidence="2">
    <location>
        <begin position="29"/>
        <end position="234"/>
    </location>
</feature>
<evidence type="ECO:0000256" key="2">
    <source>
        <dbReference type="SAM" id="SignalP"/>
    </source>
</evidence>
<feature type="compositionally biased region" description="Polar residues" evidence="1">
    <location>
        <begin position="50"/>
        <end position="64"/>
    </location>
</feature>
<feature type="signal peptide" evidence="2">
    <location>
        <begin position="1"/>
        <end position="28"/>
    </location>
</feature>
<proteinExistence type="predicted"/>
<sequence length="234" mass="25317">MTMKKLARVTAVLMATTLVFGSVSFVDAKSPSAKQPKTEVNKPAKEVEATTPTSEVTESTNKQAPSVKEDKKPITTETKQDKQHLTKEAQETAKVKVDVEQRLVGSKVAITAITVAANDYFGVTTADSAIVTKDTATADTSAITVEKAYGKFNSFTGKLNAEINQLKALAKRIDQYSRKNVLTAEEVTAYTTQIAELTTVANAEIKRINELAAKIQKPKATTPKSKPSIKVKKK</sequence>
<gene>
    <name evidence="3" type="ORF">LYSBPC_22100</name>
</gene>
<keyword evidence="4" id="KW-1185">Reference proteome</keyword>
<evidence type="ECO:0000313" key="3">
    <source>
        <dbReference type="EMBL" id="GLC89083.1"/>
    </source>
</evidence>
<dbReference type="EMBL" id="BRZA01000002">
    <property type="protein sequence ID" value="GLC89083.1"/>
    <property type="molecule type" value="Genomic_DNA"/>
</dbReference>
<evidence type="ECO:0000256" key="1">
    <source>
        <dbReference type="SAM" id="MobiDB-lite"/>
    </source>
</evidence>
<reference evidence="3" key="1">
    <citation type="submission" date="2022-08" db="EMBL/GenBank/DDBJ databases">
        <title>Draft genome sequence of Lysinibacillus sp. strain KH24.</title>
        <authorList>
            <person name="Kanbe H."/>
            <person name="Itoh H."/>
        </authorList>
    </citation>
    <scope>NUCLEOTIDE SEQUENCE</scope>
    <source>
        <strain evidence="3">KH24</strain>
    </source>
</reference>
<name>A0ABQ5NL55_9BACI</name>
<organism evidence="3 4">
    <name type="scientific">Lysinibacillus piscis</name>
    <dbReference type="NCBI Taxonomy" id="2518931"/>
    <lineage>
        <taxon>Bacteria</taxon>
        <taxon>Bacillati</taxon>
        <taxon>Bacillota</taxon>
        <taxon>Bacilli</taxon>
        <taxon>Bacillales</taxon>
        <taxon>Bacillaceae</taxon>
        <taxon>Lysinibacillus</taxon>
    </lineage>
</organism>
<keyword evidence="2" id="KW-0732">Signal</keyword>
<comment type="caution">
    <text evidence="3">The sequence shown here is derived from an EMBL/GenBank/DDBJ whole genome shotgun (WGS) entry which is preliminary data.</text>
</comment>
<dbReference type="Proteomes" id="UP001065593">
    <property type="component" value="Unassembled WGS sequence"/>
</dbReference>
<evidence type="ECO:0000313" key="4">
    <source>
        <dbReference type="Proteomes" id="UP001065593"/>
    </source>
</evidence>
<protein>
    <submittedName>
        <fullName evidence="3">Uncharacterized protein</fullName>
    </submittedName>
</protein>
<feature type="compositionally biased region" description="Basic and acidic residues" evidence="1">
    <location>
        <begin position="67"/>
        <end position="87"/>
    </location>
</feature>
<feature type="region of interest" description="Disordered" evidence="1">
    <location>
        <begin position="29"/>
        <end position="87"/>
    </location>
</feature>
<accession>A0ABQ5NL55</accession>
<dbReference type="RefSeq" id="WP_264988828.1">
    <property type="nucleotide sequence ID" value="NZ_BRZA01000002.1"/>
</dbReference>
<feature type="compositionally biased region" description="Basic and acidic residues" evidence="1">
    <location>
        <begin position="36"/>
        <end position="48"/>
    </location>
</feature>